<feature type="domain" description="HTH tetR-type" evidence="3">
    <location>
        <begin position="10"/>
        <end position="70"/>
    </location>
</feature>
<dbReference type="AlphaFoldDB" id="A9KRD1"/>
<dbReference type="PROSITE" id="PS50977">
    <property type="entry name" value="HTH_TETR_2"/>
    <property type="match status" value="1"/>
</dbReference>
<dbReference type="STRING" id="357809.Cphy_1633"/>
<feature type="DNA-binding region" description="H-T-H motif" evidence="2">
    <location>
        <begin position="33"/>
        <end position="52"/>
    </location>
</feature>
<dbReference type="eggNOG" id="COG1309">
    <property type="taxonomic scope" value="Bacteria"/>
</dbReference>
<dbReference type="InterPro" id="IPR001647">
    <property type="entry name" value="HTH_TetR"/>
</dbReference>
<dbReference type="Pfam" id="PF00440">
    <property type="entry name" value="TetR_N"/>
    <property type="match status" value="1"/>
</dbReference>
<dbReference type="Gene3D" id="1.10.357.10">
    <property type="entry name" value="Tetracycline Repressor, domain 2"/>
    <property type="match status" value="1"/>
</dbReference>
<dbReference type="KEGG" id="cpy:Cphy_1633"/>
<dbReference type="PRINTS" id="PR00455">
    <property type="entry name" value="HTHTETR"/>
</dbReference>
<reference evidence="5" key="1">
    <citation type="submission" date="2007-11" db="EMBL/GenBank/DDBJ databases">
        <title>Complete genome sequence of Clostridium phytofermentans ISDg.</title>
        <authorList>
            <person name="Leschine S.B."/>
            <person name="Warnick T.A."/>
            <person name="Blanchard J.L."/>
            <person name="Schnell D.J."/>
            <person name="Petit E.L."/>
            <person name="LaTouf W.G."/>
            <person name="Copeland A."/>
            <person name="Lucas S."/>
            <person name="Lapidus A."/>
            <person name="Barry K."/>
            <person name="Glavina del Rio T."/>
            <person name="Dalin E."/>
            <person name="Tice H."/>
            <person name="Pitluck S."/>
            <person name="Kiss H."/>
            <person name="Brettin T."/>
            <person name="Bruce D."/>
            <person name="Detter J.C."/>
            <person name="Han C."/>
            <person name="Kuske C."/>
            <person name="Schmutz J."/>
            <person name="Larimer F."/>
            <person name="Land M."/>
            <person name="Hauser L."/>
            <person name="Kyrpides N."/>
            <person name="Kim E.A."/>
            <person name="Richardson P."/>
        </authorList>
    </citation>
    <scope>NUCLEOTIDE SEQUENCE [LARGE SCALE GENOMIC DNA]</scope>
    <source>
        <strain evidence="5">ATCC 700394 / DSM 18823 / ISDg</strain>
    </source>
</reference>
<dbReference type="GO" id="GO:0003677">
    <property type="term" value="F:DNA binding"/>
    <property type="evidence" value="ECO:0007669"/>
    <property type="project" value="UniProtKB-UniRule"/>
</dbReference>
<dbReference type="GO" id="GO:0006355">
    <property type="term" value="P:regulation of DNA-templated transcription"/>
    <property type="evidence" value="ECO:0007669"/>
    <property type="project" value="UniProtKB-ARBA"/>
</dbReference>
<keyword evidence="5" id="KW-1185">Reference proteome</keyword>
<dbReference type="SUPFAM" id="SSF46689">
    <property type="entry name" value="Homeodomain-like"/>
    <property type="match status" value="1"/>
</dbReference>
<protein>
    <submittedName>
        <fullName evidence="4">Transcriptional regulator, TetR family</fullName>
    </submittedName>
</protein>
<dbReference type="RefSeq" id="WP_012199659.1">
    <property type="nucleotide sequence ID" value="NC_010001.1"/>
</dbReference>
<keyword evidence="1 2" id="KW-0238">DNA-binding</keyword>
<sequence length="210" mass="25257">MNEKFLELPEEKQLRVINATMEVFAKNDYKHAVTDDIASKAGISKGLLFYYFNNKKNLYSYVFHYTMDIMRKQILDEKFQEIDDFFELLEYASYKKCVLIERNPYLMDFSMKCIFGDKENVSLDLQKDISQETATIFSVYFKNINLNKFRDDISPEYLIRMLTWISEGYVLEKKMQGKELVIDEIMADFKQWTQYFRKIAYKEEYLNESN</sequence>
<evidence type="ECO:0000256" key="2">
    <source>
        <dbReference type="PROSITE-ProRule" id="PRU00335"/>
    </source>
</evidence>
<dbReference type="Gene3D" id="1.10.10.60">
    <property type="entry name" value="Homeodomain-like"/>
    <property type="match status" value="1"/>
</dbReference>
<dbReference type="SUPFAM" id="SSF48498">
    <property type="entry name" value="Tetracyclin repressor-like, C-terminal domain"/>
    <property type="match status" value="1"/>
</dbReference>
<dbReference type="HOGENOM" id="CLU_069356_45_0_9"/>
<evidence type="ECO:0000313" key="4">
    <source>
        <dbReference type="EMBL" id="ABX42005.1"/>
    </source>
</evidence>
<dbReference type="PANTHER" id="PTHR30328:SF54">
    <property type="entry name" value="HTH-TYPE TRANSCRIPTIONAL REPRESSOR SCO4008"/>
    <property type="match status" value="1"/>
</dbReference>
<evidence type="ECO:0000256" key="1">
    <source>
        <dbReference type="ARBA" id="ARBA00023125"/>
    </source>
</evidence>
<dbReference type="EMBL" id="CP000885">
    <property type="protein sequence ID" value="ABX42005.1"/>
    <property type="molecule type" value="Genomic_DNA"/>
</dbReference>
<gene>
    <name evidence="4" type="ordered locus">Cphy_1633</name>
</gene>
<evidence type="ECO:0000259" key="3">
    <source>
        <dbReference type="PROSITE" id="PS50977"/>
    </source>
</evidence>
<organism evidence="4 5">
    <name type="scientific">Lachnoclostridium phytofermentans (strain ATCC 700394 / DSM 18823 / ISDg)</name>
    <name type="common">Clostridium phytofermentans</name>
    <dbReference type="NCBI Taxonomy" id="357809"/>
    <lineage>
        <taxon>Bacteria</taxon>
        <taxon>Bacillati</taxon>
        <taxon>Bacillota</taxon>
        <taxon>Clostridia</taxon>
        <taxon>Lachnospirales</taxon>
        <taxon>Lachnospiraceae</taxon>
    </lineage>
</organism>
<proteinExistence type="predicted"/>
<dbReference type="InterPro" id="IPR009057">
    <property type="entry name" value="Homeodomain-like_sf"/>
</dbReference>
<dbReference type="InterPro" id="IPR036271">
    <property type="entry name" value="Tet_transcr_reg_TetR-rel_C_sf"/>
</dbReference>
<accession>A9KRD1</accession>
<dbReference type="PANTHER" id="PTHR30328">
    <property type="entry name" value="TRANSCRIPTIONAL REPRESSOR"/>
    <property type="match status" value="1"/>
</dbReference>
<evidence type="ECO:0000313" key="5">
    <source>
        <dbReference type="Proteomes" id="UP000000370"/>
    </source>
</evidence>
<name>A9KRD1_LACP7</name>
<dbReference type="Proteomes" id="UP000000370">
    <property type="component" value="Chromosome"/>
</dbReference>
<dbReference type="OrthoDB" id="9780939at2"/>
<dbReference type="InterPro" id="IPR050109">
    <property type="entry name" value="HTH-type_TetR-like_transc_reg"/>
</dbReference>